<protein>
    <submittedName>
        <fullName evidence="1">Uncharacterized protein</fullName>
    </submittedName>
</protein>
<dbReference type="AlphaFoldDB" id="A0A0E9WR55"/>
<name>A0A0E9WR55_ANGAN</name>
<dbReference type="EMBL" id="GBXM01016634">
    <property type="protein sequence ID" value="JAH91943.1"/>
    <property type="molecule type" value="Transcribed_RNA"/>
</dbReference>
<reference evidence="1" key="1">
    <citation type="submission" date="2014-11" db="EMBL/GenBank/DDBJ databases">
        <authorList>
            <person name="Amaro Gonzalez C."/>
        </authorList>
    </citation>
    <scope>NUCLEOTIDE SEQUENCE</scope>
</reference>
<accession>A0A0E9WR55</accession>
<organism evidence="1">
    <name type="scientific">Anguilla anguilla</name>
    <name type="common">European freshwater eel</name>
    <name type="synonym">Muraena anguilla</name>
    <dbReference type="NCBI Taxonomy" id="7936"/>
    <lineage>
        <taxon>Eukaryota</taxon>
        <taxon>Metazoa</taxon>
        <taxon>Chordata</taxon>
        <taxon>Craniata</taxon>
        <taxon>Vertebrata</taxon>
        <taxon>Euteleostomi</taxon>
        <taxon>Actinopterygii</taxon>
        <taxon>Neopterygii</taxon>
        <taxon>Teleostei</taxon>
        <taxon>Anguilliformes</taxon>
        <taxon>Anguillidae</taxon>
        <taxon>Anguilla</taxon>
    </lineage>
</organism>
<sequence>MICVVLSAGRWYSSTSHNPLWKGSNSVLYMFILHSLCWHLYPHPVKVVLLIERYLFLHPNFSHIYIYRERAHFASCLYKMAKILVVRNREAVQSSKAAVL</sequence>
<evidence type="ECO:0000313" key="1">
    <source>
        <dbReference type="EMBL" id="JAH91943.1"/>
    </source>
</evidence>
<proteinExistence type="predicted"/>
<reference evidence="1" key="2">
    <citation type="journal article" date="2015" name="Fish Shellfish Immunol.">
        <title>Early steps in the European eel (Anguilla anguilla)-Vibrio vulnificus interaction in the gills: Role of the RtxA13 toxin.</title>
        <authorList>
            <person name="Callol A."/>
            <person name="Pajuelo D."/>
            <person name="Ebbesson L."/>
            <person name="Teles M."/>
            <person name="MacKenzie S."/>
            <person name="Amaro C."/>
        </authorList>
    </citation>
    <scope>NUCLEOTIDE SEQUENCE</scope>
</reference>